<evidence type="ECO:0000256" key="1">
    <source>
        <dbReference type="ARBA" id="ARBA00003362"/>
    </source>
</evidence>
<dbReference type="GO" id="GO:0030295">
    <property type="term" value="F:protein kinase activator activity"/>
    <property type="evidence" value="ECO:0007669"/>
    <property type="project" value="TreeGrafter"/>
</dbReference>
<protein>
    <submittedName>
        <fullName evidence="6">(raccoon dog) hypothetical protein</fullName>
    </submittedName>
</protein>
<dbReference type="AlphaFoldDB" id="A0A811YIV8"/>
<evidence type="ECO:0000256" key="3">
    <source>
        <dbReference type="ARBA" id="ARBA00022980"/>
    </source>
</evidence>
<dbReference type="PANTHER" id="PTHR45696">
    <property type="entry name" value="60S ACIDIC RIBOSOMAL PROTEIN P1"/>
    <property type="match status" value="1"/>
</dbReference>
<dbReference type="InterPro" id="IPR038716">
    <property type="entry name" value="P1/P2_N_sf"/>
</dbReference>
<sequence>MEHSHAHCVCFVPDKVNHYKWQPSVNVEVFWPGLFAMALANVNIREPQQPQQCRSWWASQAAVAAPAGAPVPSTTATPAEEKKLEGKEEESEESDDDMGFALSD</sequence>
<dbReference type="GO" id="GO:0043021">
    <property type="term" value="F:ribonucleoprotein complex binding"/>
    <property type="evidence" value="ECO:0007669"/>
    <property type="project" value="TreeGrafter"/>
</dbReference>
<dbReference type="GO" id="GO:0003735">
    <property type="term" value="F:structural constituent of ribosome"/>
    <property type="evidence" value="ECO:0007669"/>
    <property type="project" value="TreeGrafter"/>
</dbReference>
<keyword evidence="3" id="KW-0689">Ribosomal protein</keyword>
<dbReference type="GO" id="GO:0002181">
    <property type="term" value="P:cytoplasmic translation"/>
    <property type="evidence" value="ECO:0007669"/>
    <property type="project" value="TreeGrafter"/>
</dbReference>
<keyword evidence="7" id="KW-1185">Reference proteome</keyword>
<proteinExistence type="inferred from homology"/>
<evidence type="ECO:0000256" key="2">
    <source>
        <dbReference type="ARBA" id="ARBA00005436"/>
    </source>
</evidence>
<feature type="region of interest" description="Disordered" evidence="5">
    <location>
        <begin position="66"/>
        <end position="104"/>
    </location>
</feature>
<dbReference type="GO" id="GO:0022625">
    <property type="term" value="C:cytosolic large ribosomal subunit"/>
    <property type="evidence" value="ECO:0007669"/>
    <property type="project" value="TreeGrafter"/>
</dbReference>
<dbReference type="Pfam" id="PF00428">
    <property type="entry name" value="Ribosomal_60s"/>
    <property type="match status" value="1"/>
</dbReference>
<gene>
    <name evidence="6" type="ORF">NYPRO_LOCUS8720</name>
</gene>
<dbReference type="EMBL" id="CAJHUB010000676">
    <property type="protein sequence ID" value="CAD7675925.1"/>
    <property type="molecule type" value="Genomic_DNA"/>
</dbReference>
<evidence type="ECO:0000313" key="7">
    <source>
        <dbReference type="Proteomes" id="UP000645828"/>
    </source>
</evidence>
<evidence type="ECO:0000313" key="6">
    <source>
        <dbReference type="EMBL" id="CAD7675925.1"/>
    </source>
</evidence>
<evidence type="ECO:0000256" key="5">
    <source>
        <dbReference type="SAM" id="MobiDB-lite"/>
    </source>
</evidence>
<feature type="compositionally biased region" description="Low complexity" evidence="5">
    <location>
        <begin position="66"/>
        <end position="78"/>
    </location>
</feature>
<dbReference type="Gene3D" id="1.10.10.1410">
    <property type="match status" value="1"/>
</dbReference>
<organism evidence="6 7">
    <name type="scientific">Nyctereutes procyonoides</name>
    <name type="common">Raccoon dog</name>
    <name type="synonym">Canis procyonoides</name>
    <dbReference type="NCBI Taxonomy" id="34880"/>
    <lineage>
        <taxon>Eukaryota</taxon>
        <taxon>Metazoa</taxon>
        <taxon>Chordata</taxon>
        <taxon>Craniata</taxon>
        <taxon>Vertebrata</taxon>
        <taxon>Euteleostomi</taxon>
        <taxon>Mammalia</taxon>
        <taxon>Eutheria</taxon>
        <taxon>Laurasiatheria</taxon>
        <taxon>Carnivora</taxon>
        <taxon>Caniformia</taxon>
        <taxon>Canidae</taxon>
        <taxon>Nyctereutes</taxon>
    </lineage>
</organism>
<dbReference type="PANTHER" id="PTHR45696:SF10">
    <property type="entry name" value="LARGE RIBOSOMAL SUBUNIT PROTEIN P1"/>
    <property type="match status" value="1"/>
</dbReference>
<feature type="compositionally biased region" description="Acidic residues" evidence="5">
    <location>
        <begin position="87"/>
        <end position="98"/>
    </location>
</feature>
<accession>A0A811YIV8</accession>
<comment type="function">
    <text evidence="1">Plays an important role in the elongation step of protein synthesis.</text>
</comment>
<comment type="similarity">
    <text evidence="2">Belongs to the eukaryotic ribosomal protein P1/P2 family.</text>
</comment>
<evidence type="ECO:0000256" key="4">
    <source>
        <dbReference type="ARBA" id="ARBA00023274"/>
    </source>
</evidence>
<keyword evidence="4" id="KW-0687">Ribonucleoprotein</keyword>
<comment type="caution">
    <text evidence="6">The sequence shown here is derived from an EMBL/GenBank/DDBJ whole genome shotgun (WGS) entry which is preliminary data.</text>
</comment>
<dbReference type="Proteomes" id="UP000645828">
    <property type="component" value="Unassembled WGS sequence"/>
</dbReference>
<name>A0A811YIV8_NYCPR</name>
<reference evidence="6" key="1">
    <citation type="submission" date="2020-12" db="EMBL/GenBank/DDBJ databases">
        <authorList>
            <consortium name="Molecular Ecology Group"/>
        </authorList>
    </citation>
    <scope>NUCLEOTIDE SEQUENCE</scope>
    <source>
        <strain evidence="6">TBG_1078</strain>
    </source>
</reference>